<evidence type="ECO:0000313" key="3">
    <source>
        <dbReference type="Proteomes" id="UP000044625"/>
    </source>
</evidence>
<reference evidence="4" key="3">
    <citation type="submission" date="2015-03" db="EMBL/GenBank/DDBJ databases">
        <authorList>
            <consortium name="Pathogen Informatics"/>
        </authorList>
    </citation>
    <scope>NUCLEOTIDE SEQUENCE [LARGE SCALE GENOMIC DNA]</scope>
    <source>
        <strain evidence="4">A125KOH2</strain>
    </source>
</reference>
<gene>
    <name evidence="1" type="ORF">ERS008529_04137</name>
    <name evidence="2" type="ORF">ERS137968_04281</name>
</gene>
<organism evidence="1 4">
    <name type="scientific">Yersinia pekkanenii</name>
    <dbReference type="NCBI Taxonomy" id="1288385"/>
    <lineage>
        <taxon>Bacteria</taxon>
        <taxon>Pseudomonadati</taxon>
        <taxon>Pseudomonadota</taxon>
        <taxon>Gammaproteobacteria</taxon>
        <taxon>Enterobacterales</taxon>
        <taxon>Yersiniaceae</taxon>
        <taxon>Yersinia</taxon>
    </lineage>
</organism>
<dbReference type="AlphaFoldDB" id="A0A0T9R8G8"/>
<dbReference type="InterPro" id="IPR016187">
    <property type="entry name" value="CTDL_fold"/>
</dbReference>
<name>A0A0T9R8G8_9GAMM</name>
<dbReference type="EMBL" id="CWJL01000035">
    <property type="protein sequence ID" value="CRY69141.1"/>
    <property type="molecule type" value="Genomic_DNA"/>
</dbReference>
<dbReference type="EMBL" id="CQAZ01000054">
    <property type="protein sequence ID" value="CNI47522.1"/>
    <property type="molecule type" value="Genomic_DNA"/>
</dbReference>
<reference evidence="2 3" key="2">
    <citation type="submission" date="2015-03" db="EMBL/GenBank/DDBJ databases">
        <authorList>
            <consortium name="Pathogen Informatics"/>
            <person name="Murphy D."/>
        </authorList>
    </citation>
    <scope>NUCLEOTIDE SEQUENCE [LARGE SCALE GENOMIC DNA]</scope>
    <source>
        <strain evidence="2">Type strain: CIP110230</strain>
        <strain evidence="3">type strain: CIP110230</strain>
    </source>
</reference>
<dbReference type="Gene3D" id="3.90.1580.10">
    <property type="entry name" value="paralog of FGE (formylglycine-generating enzyme)"/>
    <property type="match status" value="1"/>
</dbReference>
<evidence type="ECO:0000313" key="1">
    <source>
        <dbReference type="EMBL" id="CNI47522.1"/>
    </source>
</evidence>
<accession>A0A0T9R8G8</accession>
<dbReference type="Proteomes" id="UP000045840">
    <property type="component" value="Unassembled WGS sequence"/>
</dbReference>
<sequence>MMGDFGPLIGEKLPLTGNDDDKELHKVTLSDFSMGKYKVTFKEYDEYSILSKKKHNFSFDIVVKVFS</sequence>
<evidence type="ECO:0000313" key="4">
    <source>
        <dbReference type="Proteomes" id="UP000045840"/>
    </source>
</evidence>
<proteinExistence type="predicted"/>
<reference evidence="1" key="1">
    <citation type="submission" date="2015-03" db="EMBL/GenBank/DDBJ databases">
        <authorList>
            <person name="Murphy D."/>
        </authorList>
    </citation>
    <scope>NUCLEOTIDE SEQUENCE [LARGE SCALE GENOMIC DNA]</scope>
    <source>
        <strain evidence="1">A125KOH2</strain>
    </source>
</reference>
<protein>
    <submittedName>
        <fullName evidence="1">Uncharacterized protein</fullName>
    </submittedName>
</protein>
<dbReference type="STRING" id="1288385.ERS137968_04281"/>
<dbReference type="Proteomes" id="UP000044625">
    <property type="component" value="Unassembled WGS sequence"/>
</dbReference>
<dbReference type="SUPFAM" id="SSF56436">
    <property type="entry name" value="C-type lectin-like"/>
    <property type="match status" value="1"/>
</dbReference>
<dbReference type="RefSeq" id="WP_268872767.1">
    <property type="nucleotide sequence ID" value="NZ_CAWMMU010000035.1"/>
</dbReference>
<keyword evidence="3" id="KW-1185">Reference proteome</keyword>
<dbReference type="InterPro" id="IPR042095">
    <property type="entry name" value="SUMF_sf"/>
</dbReference>
<evidence type="ECO:0000313" key="2">
    <source>
        <dbReference type="EMBL" id="CRY69141.1"/>
    </source>
</evidence>